<evidence type="ECO:0000313" key="4">
    <source>
        <dbReference type="Proteomes" id="UP000501058"/>
    </source>
</evidence>
<dbReference type="AlphaFoldDB" id="A0A6G7Y593"/>
<dbReference type="EMBL" id="CP049865">
    <property type="protein sequence ID" value="QIK71836.1"/>
    <property type="molecule type" value="Genomic_DNA"/>
</dbReference>
<dbReference type="RefSeq" id="WP_166232620.1">
    <property type="nucleotide sequence ID" value="NZ_CP049865.1"/>
</dbReference>
<feature type="transmembrane region" description="Helical" evidence="2">
    <location>
        <begin position="162"/>
        <end position="179"/>
    </location>
</feature>
<keyword evidence="2" id="KW-1133">Transmembrane helix</keyword>
<organism evidence="3 4">
    <name type="scientific">Propioniciclava coleopterorum</name>
    <dbReference type="NCBI Taxonomy" id="2714937"/>
    <lineage>
        <taxon>Bacteria</taxon>
        <taxon>Bacillati</taxon>
        <taxon>Actinomycetota</taxon>
        <taxon>Actinomycetes</taxon>
        <taxon>Propionibacteriales</taxon>
        <taxon>Propionibacteriaceae</taxon>
        <taxon>Propioniciclava</taxon>
    </lineage>
</organism>
<feature type="transmembrane region" description="Helical" evidence="2">
    <location>
        <begin position="108"/>
        <end position="129"/>
    </location>
</feature>
<evidence type="ECO:0000256" key="1">
    <source>
        <dbReference type="SAM" id="MobiDB-lite"/>
    </source>
</evidence>
<keyword evidence="2" id="KW-0472">Membrane</keyword>
<keyword evidence="2" id="KW-0812">Transmembrane</keyword>
<feature type="transmembrane region" description="Helical" evidence="2">
    <location>
        <begin position="38"/>
        <end position="57"/>
    </location>
</feature>
<sequence length="326" mass="34491">MAPRGGGFPAGIVLGRVGASLLVLPLLLTTFVRIPAGVLAWAALCLLGVFILGLFCTRPSEYDGRWRADLGRVGLFTALVVGLQLLVAPEQLLFLLPGSPELYTAAQVLGAAGALAASVAILRGLPAWLRGRRYPGRVQFRGGGDSVVAQLREGAVARAEDLLRSALLCGLAATGMVVFGVWGGWAFWEGWVALIVAWLLLAERPWVTWQSEGARTVLHDVPRPGRGSAYAGWRGFAAAWLMVVTGSFSAALGGIRPSPTWAVLGFGLAAALATGLPATLLRGREDRVLARWLDAAPGRRAEIEAWRDRTSGDRQTPFGDLPGTAP</sequence>
<dbReference type="Proteomes" id="UP000501058">
    <property type="component" value="Chromosome"/>
</dbReference>
<evidence type="ECO:0000256" key="2">
    <source>
        <dbReference type="SAM" id="Phobius"/>
    </source>
</evidence>
<proteinExistence type="predicted"/>
<gene>
    <name evidence="3" type="ORF">G7070_05540</name>
</gene>
<keyword evidence="4" id="KW-1185">Reference proteome</keyword>
<protein>
    <submittedName>
        <fullName evidence="3">Uncharacterized protein</fullName>
    </submittedName>
</protein>
<feature type="transmembrane region" description="Helical" evidence="2">
    <location>
        <begin position="12"/>
        <end position="32"/>
    </location>
</feature>
<feature type="transmembrane region" description="Helical" evidence="2">
    <location>
        <begin position="69"/>
        <end position="88"/>
    </location>
</feature>
<dbReference type="KEGG" id="prv:G7070_05540"/>
<feature type="region of interest" description="Disordered" evidence="1">
    <location>
        <begin position="305"/>
        <end position="326"/>
    </location>
</feature>
<accession>A0A6G7Y593</accession>
<feature type="transmembrane region" description="Helical" evidence="2">
    <location>
        <begin position="261"/>
        <end position="281"/>
    </location>
</feature>
<reference evidence="3 4" key="1">
    <citation type="submission" date="2020-03" db="EMBL/GenBank/DDBJ databases">
        <title>Propioniciclava sp. nov., isolated from Hydrophilus acuminatus.</title>
        <authorList>
            <person name="Hyun D.-W."/>
            <person name="Bae J.-W."/>
        </authorList>
    </citation>
    <scope>NUCLEOTIDE SEQUENCE [LARGE SCALE GENOMIC DNA]</scope>
    <source>
        <strain evidence="3 4">HDW11</strain>
    </source>
</reference>
<feature type="transmembrane region" description="Helical" evidence="2">
    <location>
        <begin position="236"/>
        <end position="255"/>
    </location>
</feature>
<evidence type="ECO:0000313" key="3">
    <source>
        <dbReference type="EMBL" id="QIK71836.1"/>
    </source>
</evidence>
<name>A0A6G7Y593_9ACTN</name>